<reference evidence="1" key="1">
    <citation type="submission" date="2020-08" db="EMBL/GenBank/DDBJ databases">
        <title>Multicomponent nature underlies the extraordinary mechanical properties of spider dragline silk.</title>
        <authorList>
            <person name="Kono N."/>
            <person name="Nakamura H."/>
            <person name="Mori M."/>
            <person name="Yoshida Y."/>
            <person name="Ohtoshi R."/>
            <person name="Malay A.D."/>
            <person name="Moran D.A.P."/>
            <person name="Tomita M."/>
            <person name="Numata K."/>
            <person name="Arakawa K."/>
        </authorList>
    </citation>
    <scope>NUCLEOTIDE SEQUENCE</scope>
</reference>
<organism evidence="1 2">
    <name type="scientific">Trichonephila clavipes</name>
    <name type="common">Golden silk orbweaver</name>
    <name type="synonym">Nephila clavipes</name>
    <dbReference type="NCBI Taxonomy" id="2585209"/>
    <lineage>
        <taxon>Eukaryota</taxon>
        <taxon>Metazoa</taxon>
        <taxon>Ecdysozoa</taxon>
        <taxon>Arthropoda</taxon>
        <taxon>Chelicerata</taxon>
        <taxon>Arachnida</taxon>
        <taxon>Araneae</taxon>
        <taxon>Araneomorphae</taxon>
        <taxon>Entelegynae</taxon>
        <taxon>Araneoidea</taxon>
        <taxon>Nephilidae</taxon>
        <taxon>Trichonephila</taxon>
    </lineage>
</organism>
<name>A0A8X6VZP6_TRICX</name>
<evidence type="ECO:0000313" key="1">
    <source>
        <dbReference type="EMBL" id="GFY25505.1"/>
    </source>
</evidence>
<gene>
    <name evidence="1" type="ORF">TNCV_2486251</name>
</gene>
<comment type="caution">
    <text evidence="1">The sequence shown here is derived from an EMBL/GenBank/DDBJ whole genome shotgun (WGS) entry which is preliminary data.</text>
</comment>
<dbReference type="AlphaFoldDB" id="A0A8X6VZP6"/>
<sequence length="83" mass="8906">MCLDPVDIEDIPAIGLVAHPHFAYFLKNICPPWPSDHVSLVAMGTNSQQASHGFESGSTEDPPCRGDDACVKSIEAQIPPFGE</sequence>
<dbReference type="Proteomes" id="UP000887159">
    <property type="component" value="Unassembled WGS sequence"/>
</dbReference>
<evidence type="ECO:0000313" key="2">
    <source>
        <dbReference type="Proteomes" id="UP000887159"/>
    </source>
</evidence>
<keyword evidence="2" id="KW-1185">Reference proteome</keyword>
<proteinExistence type="predicted"/>
<accession>A0A8X6VZP6</accession>
<protein>
    <submittedName>
        <fullName evidence="1">Uncharacterized protein</fullName>
    </submittedName>
</protein>
<dbReference type="EMBL" id="BMAU01021371">
    <property type="protein sequence ID" value="GFY25505.1"/>
    <property type="molecule type" value="Genomic_DNA"/>
</dbReference>